<dbReference type="PANTHER" id="PTHR15020:SF50">
    <property type="entry name" value="UPF0659 PROTEIN YMR090W"/>
    <property type="match status" value="1"/>
</dbReference>
<name>A0ABN2ZZS5_9ACTN</name>
<keyword evidence="3" id="KW-1185">Reference proteome</keyword>
<evidence type="ECO:0000313" key="2">
    <source>
        <dbReference type="EMBL" id="GAA2150814.1"/>
    </source>
</evidence>
<dbReference type="EMBL" id="BAAAQR010000010">
    <property type="protein sequence ID" value="GAA2150814.1"/>
    <property type="molecule type" value="Genomic_DNA"/>
</dbReference>
<accession>A0ABN2ZZS5</accession>
<dbReference type="Gene3D" id="3.40.50.720">
    <property type="entry name" value="NAD(P)-binding Rossmann-like Domain"/>
    <property type="match status" value="1"/>
</dbReference>
<dbReference type="Pfam" id="PF13460">
    <property type="entry name" value="NAD_binding_10"/>
    <property type="match status" value="1"/>
</dbReference>
<gene>
    <name evidence="2" type="ORF">GCM10009844_32220</name>
</gene>
<evidence type="ECO:0000313" key="3">
    <source>
        <dbReference type="Proteomes" id="UP001501771"/>
    </source>
</evidence>
<protein>
    <submittedName>
        <fullName evidence="2">NAD(P)H-binding protein</fullName>
    </submittedName>
</protein>
<comment type="caution">
    <text evidence="2">The sequence shown here is derived from an EMBL/GenBank/DDBJ whole genome shotgun (WGS) entry which is preliminary data.</text>
</comment>
<dbReference type="InterPro" id="IPR016040">
    <property type="entry name" value="NAD(P)-bd_dom"/>
</dbReference>
<sequence length="219" mass="22778">MSRIAIVGGHGQVALHLHPELVRAGHQPGALVRREEYRDELEGLGAEVRILDLEGQDADAFAAAFDGCDAVVFAAGGGPDGNIERKRTVDLEGSLKSIEGARKAGISRFVQVSAIGVDDALPADTGDVWRAYVEAKRDADAALRDSDLAWTILRPGRLTDDPGTGRVALGDDVARGDVPRADVAATVAAVLDDEASVGGQWNLVGGDVPVADAVRGAGR</sequence>
<evidence type="ECO:0000259" key="1">
    <source>
        <dbReference type="Pfam" id="PF13460"/>
    </source>
</evidence>
<organism evidence="2 3">
    <name type="scientific">Nocardioides koreensis</name>
    <dbReference type="NCBI Taxonomy" id="433651"/>
    <lineage>
        <taxon>Bacteria</taxon>
        <taxon>Bacillati</taxon>
        <taxon>Actinomycetota</taxon>
        <taxon>Actinomycetes</taxon>
        <taxon>Propionibacteriales</taxon>
        <taxon>Nocardioidaceae</taxon>
        <taxon>Nocardioides</taxon>
    </lineage>
</organism>
<dbReference type="SUPFAM" id="SSF51735">
    <property type="entry name" value="NAD(P)-binding Rossmann-fold domains"/>
    <property type="match status" value="1"/>
</dbReference>
<reference evidence="2 3" key="1">
    <citation type="journal article" date="2019" name="Int. J. Syst. Evol. Microbiol.">
        <title>The Global Catalogue of Microorganisms (GCM) 10K type strain sequencing project: providing services to taxonomists for standard genome sequencing and annotation.</title>
        <authorList>
            <consortium name="The Broad Institute Genomics Platform"/>
            <consortium name="The Broad Institute Genome Sequencing Center for Infectious Disease"/>
            <person name="Wu L."/>
            <person name="Ma J."/>
        </authorList>
    </citation>
    <scope>NUCLEOTIDE SEQUENCE [LARGE SCALE GENOMIC DNA]</scope>
    <source>
        <strain evidence="2 3">JCM 16022</strain>
    </source>
</reference>
<proteinExistence type="predicted"/>
<feature type="domain" description="NAD(P)-binding" evidence="1">
    <location>
        <begin position="8"/>
        <end position="194"/>
    </location>
</feature>
<dbReference type="PANTHER" id="PTHR15020">
    <property type="entry name" value="FLAVIN REDUCTASE-RELATED"/>
    <property type="match status" value="1"/>
</dbReference>
<dbReference type="RefSeq" id="WP_344154431.1">
    <property type="nucleotide sequence ID" value="NZ_BAAAQR010000010.1"/>
</dbReference>
<dbReference type="Proteomes" id="UP001501771">
    <property type="component" value="Unassembled WGS sequence"/>
</dbReference>
<dbReference type="CDD" id="cd05243">
    <property type="entry name" value="SDR_a5"/>
    <property type="match status" value="1"/>
</dbReference>
<dbReference type="InterPro" id="IPR036291">
    <property type="entry name" value="NAD(P)-bd_dom_sf"/>
</dbReference>